<gene>
    <name evidence="1" type="ORF">FD01_GL002536</name>
</gene>
<dbReference type="Pfam" id="PF05014">
    <property type="entry name" value="Nuc_deoxyrib_tr"/>
    <property type="match status" value="1"/>
</dbReference>
<dbReference type="AlphaFoldDB" id="A0A0R1Q468"/>
<dbReference type="EMBL" id="AZEU01000295">
    <property type="protein sequence ID" value="KRL39430.1"/>
    <property type="molecule type" value="Genomic_DNA"/>
</dbReference>
<dbReference type="SUPFAM" id="SSF52309">
    <property type="entry name" value="N-(deoxy)ribosyltransferase-like"/>
    <property type="match status" value="1"/>
</dbReference>
<keyword evidence="2" id="KW-1185">Reference proteome</keyword>
<dbReference type="Proteomes" id="UP000051790">
    <property type="component" value="Unassembled WGS sequence"/>
</dbReference>
<dbReference type="PATRIC" id="fig|1423769.4.peg.2738"/>
<dbReference type="InterPro" id="IPR007710">
    <property type="entry name" value="Nucleoside_deoxyribTrfase"/>
</dbReference>
<evidence type="ECO:0000313" key="1">
    <source>
        <dbReference type="EMBL" id="KRL39430.1"/>
    </source>
</evidence>
<comment type="caution">
    <text evidence="1">The sequence shown here is derived from an EMBL/GenBank/DDBJ whole genome shotgun (WGS) entry which is preliminary data.</text>
</comment>
<organism evidence="1 2">
    <name type="scientific">Lacticaseibacillus manihotivorans DSM 13343 = JCM 12514</name>
    <dbReference type="NCBI Taxonomy" id="1423769"/>
    <lineage>
        <taxon>Bacteria</taxon>
        <taxon>Bacillati</taxon>
        <taxon>Bacillota</taxon>
        <taxon>Bacilli</taxon>
        <taxon>Lactobacillales</taxon>
        <taxon>Lactobacillaceae</taxon>
        <taxon>Lacticaseibacillus</taxon>
    </lineage>
</organism>
<sequence>MKTAYLAESWFNPDQIRLLDAATPKLQANPTLDWKNSFRPQEHAYQNWTPADHPDMFANPEWQMATFREDVSGINASDIVVALYDPTPQNSDPGVLWEVGYAYGLSKPVILVLPDDCQTDLNLMPALGATAVISVKDLASFNFDQPHLRHFEGSVY</sequence>
<reference evidence="1 2" key="1">
    <citation type="journal article" date="2015" name="Genome Announc.">
        <title>Expanding the biotechnology potential of lactobacilli through comparative genomics of 213 strains and associated genera.</title>
        <authorList>
            <person name="Sun Z."/>
            <person name="Harris H.M."/>
            <person name="McCann A."/>
            <person name="Guo C."/>
            <person name="Argimon S."/>
            <person name="Zhang W."/>
            <person name="Yang X."/>
            <person name="Jeffery I.B."/>
            <person name="Cooney J.C."/>
            <person name="Kagawa T.F."/>
            <person name="Liu W."/>
            <person name="Song Y."/>
            <person name="Salvetti E."/>
            <person name="Wrobel A."/>
            <person name="Rasinkangas P."/>
            <person name="Parkhill J."/>
            <person name="Rea M.C."/>
            <person name="O'Sullivan O."/>
            <person name="Ritari J."/>
            <person name="Douillard F.P."/>
            <person name="Paul Ross R."/>
            <person name="Yang R."/>
            <person name="Briner A.E."/>
            <person name="Felis G.E."/>
            <person name="de Vos W.M."/>
            <person name="Barrangou R."/>
            <person name="Klaenhammer T.R."/>
            <person name="Caufield P.W."/>
            <person name="Cui Y."/>
            <person name="Zhang H."/>
            <person name="O'Toole P.W."/>
        </authorList>
    </citation>
    <scope>NUCLEOTIDE SEQUENCE [LARGE SCALE GENOMIC DNA]</scope>
    <source>
        <strain evidence="1 2">DSM 13343</strain>
    </source>
</reference>
<name>A0A0R1Q468_9LACO</name>
<protein>
    <recommendedName>
        <fullName evidence="3">Nucleoside deoxyribosyltransferase</fullName>
    </recommendedName>
</protein>
<dbReference type="OrthoDB" id="2313111at2"/>
<evidence type="ECO:0000313" key="2">
    <source>
        <dbReference type="Proteomes" id="UP000051790"/>
    </source>
</evidence>
<accession>A0A0R1Q468</accession>
<dbReference type="Gene3D" id="3.40.50.450">
    <property type="match status" value="1"/>
</dbReference>
<evidence type="ECO:0008006" key="3">
    <source>
        <dbReference type="Google" id="ProtNLM"/>
    </source>
</evidence>
<proteinExistence type="predicted"/>
<dbReference type="RefSeq" id="WP_054715277.1">
    <property type="nucleotide sequence ID" value="NZ_AZEU01000295.1"/>
</dbReference>